<keyword evidence="5" id="KW-1185">Reference proteome</keyword>
<feature type="domain" description="PPM-type phosphatase" evidence="3">
    <location>
        <begin position="6"/>
        <end position="249"/>
    </location>
</feature>
<dbReference type="NCBIfam" id="NF033484">
    <property type="entry name" value="Stp1_PP2C_phos"/>
    <property type="match status" value="1"/>
</dbReference>
<dbReference type="PROSITE" id="PS51746">
    <property type="entry name" value="PPM_2"/>
    <property type="match status" value="1"/>
</dbReference>
<dbReference type="Gene3D" id="3.60.40.10">
    <property type="entry name" value="PPM-type phosphatase domain"/>
    <property type="match status" value="1"/>
</dbReference>
<protein>
    <recommendedName>
        <fullName evidence="3">PPM-type phosphatase domain-containing protein</fullName>
    </recommendedName>
</protein>
<feature type="transmembrane region" description="Helical" evidence="2">
    <location>
        <begin position="334"/>
        <end position="358"/>
    </location>
</feature>
<dbReference type="InterPro" id="IPR015655">
    <property type="entry name" value="PP2C"/>
</dbReference>
<comment type="caution">
    <text evidence="4">The sequence shown here is derived from an EMBL/GenBank/DDBJ whole genome shotgun (WGS) entry which is preliminary data.</text>
</comment>
<evidence type="ECO:0000259" key="3">
    <source>
        <dbReference type="PROSITE" id="PS51746"/>
    </source>
</evidence>
<dbReference type="SMART" id="SM00332">
    <property type="entry name" value="PP2Cc"/>
    <property type="match status" value="1"/>
</dbReference>
<sequence>MSKQLRLDVAQLTDVGRKRPHNEDNMAYVIPKDGQVMARKGALFIVADGMGGHAAGEVASEIAVDTVTNVYYQDDSQEVPPSLINAIRRANALIHQRAAENVLRSGMGTTCVAAVLRGNMAYIANVGDSRAYMIRNGQVHQITQDHSWVEEQVRAGLLTKEQARSHAQRNVITRSLGTQSEVDVDIFTEMLEEGDSLILCTDGLSGLVNEDDLQAIVNQYLPQESVYYLVERANENGGSDNITAIVVRVQEIGWNEFTNARYPVTAGGRGGVDEATAPLGKVPTSTLGLPRGADTRVPGALFQIPGTGPLPSYPNTTAPLSKSALPMRRKRSRLLYPTLALFIVLIVALVGSGISYFLGLPAQADQLLSDAGKQIEQAKQESTQNPTEALQKLVNAQKELRSVQINALSGGQSDLLAQRQNDLTSAFKKTISDYNTQGLISALPCGNSPQTTQIENANTAATTVSGLAQLQQGDKAISYMVGSDHILYRVDDQQKLMNAAITNIVLTASDNQHLFSLSQTGTAPSNYTLKMYSAGDGGKLNDQGTWSVPNDLVQNGWSPAFLTVSQNDVYLILTSKTTANQAWILTYAADKPGDALQRMNISTSVDLLSVAAEPDRQLFLLYSNGSVQSLQLNPGAAPVNVPVSSPINVPIGVDGKNLSWNTSIATPIPQSTQFLTIPGATVPGSAFLVGGSIGGESHLYVVDNTNHRVIDLTFPKGSNVSIAAPTSQTATVTPQATASSTKTPETIPGARLVRQYASPQTITQVNSMLIDASGTHLILLSQAGGKKPMQSSLETNPTQSCSS</sequence>
<gene>
    <name evidence="4" type="ORF">KTT_15380</name>
</gene>
<feature type="compositionally biased region" description="Polar residues" evidence="1">
    <location>
        <begin position="789"/>
        <end position="803"/>
    </location>
</feature>
<keyword evidence="2" id="KW-1133">Transmembrane helix</keyword>
<dbReference type="SMART" id="SM00331">
    <property type="entry name" value="PP2C_SIG"/>
    <property type="match status" value="1"/>
</dbReference>
<dbReference type="InterPro" id="IPR036457">
    <property type="entry name" value="PPM-type-like_dom_sf"/>
</dbReference>
<evidence type="ECO:0000313" key="5">
    <source>
        <dbReference type="Proteomes" id="UP000287352"/>
    </source>
</evidence>
<dbReference type="RefSeq" id="WP_126579363.1">
    <property type="nucleotide sequence ID" value="NZ_BIFR01000001.1"/>
</dbReference>
<dbReference type="CDD" id="cd00143">
    <property type="entry name" value="PP2Cc"/>
    <property type="match status" value="1"/>
</dbReference>
<evidence type="ECO:0000256" key="2">
    <source>
        <dbReference type="SAM" id="Phobius"/>
    </source>
</evidence>
<dbReference type="Pfam" id="PF13672">
    <property type="entry name" value="PP2C_2"/>
    <property type="match status" value="1"/>
</dbReference>
<dbReference type="AlphaFoldDB" id="A0A401ZXW1"/>
<evidence type="ECO:0000256" key="1">
    <source>
        <dbReference type="SAM" id="MobiDB-lite"/>
    </source>
</evidence>
<keyword evidence="2" id="KW-0472">Membrane</keyword>
<dbReference type="SUPFAM" id="SSF82171">
    <property type="entry name" value="DPP6 N-terminal domain-like"/>
    <property type="match status" value="1"/>
</dbReference>
<dbReference type="GO" id="GO:0004722">
    <property type="term" value="F:protein serine/threonine phosphatase activity"/>
    <property type="evidence" value="ECO:0007669"/>
    <property type="project" value="InterPro"/>
</dbReference>
<name>A0A401ZXW1_9CHLR</name>
<keyword evidence="2" id="KW-0812">Transmembrane</keyword>
<evidence type="ECO:0000313" key="4">
    <source>
        <dbReference type="EMBL" id="GCE11679.1"/>
    </source>
</evidence>
<dbReference type="PANTHER" id="PTHR47992">
    <property type="entry name" value="PROTEIN PHOSPHATASE"/>
    <property type="match status" value="1"/>
</dbReference>
<dbReference type="EMBL" id="BIFR01000001">
    <property type="protein sequence ID" value="GCE11679.1"/>
    <property type="molecule type" value="Genomic_DNA"/>
</dbReference>
<dbReference type="SUPFAM" id="SSF81606">
    <property type="entry name" value="PP2C-like"/>
    <property type="match status" value="1"/>
</dbReference>
<proteinExistence type="predicted"/>
<feature type="region of interest" description="Disordered" evidence="1">
    <location>
        <begin position="783"/>
        <end position="803"/>
    </location>
</feature>
<organism evidence="4 5">
    <name type="scientific">Tengunoibacter tsumagoiensis</name>
    <dbReference type="NCBI Taxonomy" id="2014871"/>
    <lineage>
        <taxon>Bacteria</taxon>
        <taxon>Bacillati</taxon>
        <taxon>Chloroflexota</taxon>
        <taxon>Ktedonobacteria</taxon>
        <taxon>Ktedonobacterales</taxon>
        <taxon>Dictyobacteraceae</taxon>
        <taxon>Tengunoibacter</taxon>
    </lineage>
</organism>
<dbReference type="Proteomes" id="UP000287352">
    <property type="component" value="Unassembled WGS sequence"/>
</dbReference>
<dbReference type="InterPro" id="IPR001932">
    <property type="entry name" value="PPM-type_phosphatase-like_dom"/>
</dbReference>
<accession>A0A401ZXW1</accession>
<reference evidence="5" key="1">
    <citation type="submission" date="2018-12" db="EMBL/GenBank/DDBJ databases">
        <title>Tengunoibacter tsumagoiensis gen. nov., sp. nov., Dictyobacter kobayashii sp. nov., D. alpinus sp. nov., and D. joshuensis sp. nov. and description of Dictyobacteraceae fam. nov. within the order Ktedonobacterales isolated from Tengu-no-mugimeshi.</title>
        <authorList>
            <person name="Wang C.M."/>
            <person name="Zheng Y."/>
            <person name="Sakai Y."/>
            <person name="Toyoda A."/>
            <person name="Minakuchi Y."/>
            <person name="Abe K."/>
            <person name="Yokota A."/>
            <person name="Yabe S."/>
        </authorList>
    </citation>
    <scope>NUCLEOTIDE SEQUENCE [LARGE SCALE GENOMIC DNA]</scope>
    <source>
        <strain evidence="5">Uno3</strain>
    </source>
</reference>
<dbReference type="OrthoDB" id="152713at2"/>